<accession>A0A7X6MJU6</accession>
<dbReference type="PRINTS" id="PR00359">
    <property type="entry name" value="BP450"/>
</dbReference>
<sequence length="408" mass="44238">MSVPHSCPVRLHGPGFRDDPGGLYRTMRAEHGSVVPVLLEGDVPAWLVIGYRELHHVLSTPEVFARSSRRWNAWDRVPQDWPLLPLVMQLPTVLYSEGDEHRRRAGAVADALAGTDPHELRAVTARLADRLVDGFCASTGTDLRPSYTARLPALVLSWLYGLDDERGDHVASLMTTMIDGGAQALEAQHALLAAMAELVARRRAEPGSDVVSRLLAHPAGYTDEEAVPELVVMLGGGNQPTGEWLGNALRLMLTDDHFASSLAGARHSAREALNEVLWEDTPTQVHAGRFAVHDVELDGQLIRRGDLVLLGLAGANTDPRVRSAVPASGDRGNHAHLSFSHGEHSCPYPAQEIAEIIAVTGIEVLMDRLPDLELAVDPSELRWRPSPWVRGVASLPVAFTPVPPLGAI</sequence>
<comment type="caution">
    <text evidence="2">The sequence shown here is derived from an EMBL/GenBank/DDBJ whole genome shotgun (WGS) entry which is preliminary data.</text>
</comment>
<dbReference type="Gene3D" id="1.10.630.10">
    <property type="entry name" value="Cytochrome P450"/>
    <property type="match status" value="1"/>
</dbReference>
<dbReference type="EMBL" id="JAAXPG010000027">
    <property type="protein sequence ID" value="NKZ00801.1"/>
    <property type="molecule type" value="Genomic_DNA"/>
</dbReference>
<reference evidence="2 3" key="1">
    <citation type="submission" date="2020-04" db="EMBL/GenBank/DDBJ databases">
        <title>MicrobeNet Type strains.</title>
        <authorList>
            <person name="Nicholson A.C."/>
        </authorList>
    </citation>
    <scope>NUCLEOTIDE SEQUENCE [LARGE SCALE GENOMIC DNA]</scope>
    <source>
        <strain evidence="2 3">ATCC 23612</strain>
    </source>
</reference>
<dbReference type="AlphaFoldDB" id="A0A7X6MJU6"/>
<evidence type="ECO:0000313" key="3">
    <source>
        <dbReference type="Proteomes" id="UP000553209"/>
    </source>
</evidence>
<evidence type="ECO:0000313" key="2">
    <source>
        <dbReference type="EMBL" id="NKZ00801.1"/>
    </source>
</evidence>
<dbReference type="Proteomes" id="UP000553209">
    <property type="component" value="Unassembled WGS sequence"/>
</dbReference>
<name>A0A7X6MJU6_9ACTN</name>
<dbReference type="InterPro" id="IPR002397">
    <property type="entry name" value="Cyt_P450_B"/>
</dbReference>
<dbReference type="GO" id="GO:0020037">
    <property type="term" value="F:heme binding"/>
    <property type="evidence" value="ECO:0007669"/>
    <property type="project" value="InterPro"/>
</dbReference>
<proteinExistence type="inferred from homology"/>
<keyword evidence="3" id="KW-1185">Reference proteome</keyword>
<organism evidence="2 3">
    <name type="scientific">Nocardiopsis alborubida</name>
    <dbReference type="NCBI Taxonomy" id="146802"/>
    <lineage>
        <taxon>Bacteria</taxon>
        <taxon>Bacillati</taxon>
        <taxon>Actinomycetota</taxon>
        <taxon>Actinomycetes</taxon>
        <taxon>Streptosporangiales</taxon>
        <taxon>Nocardiopsidaceae</taxon>
        <taxon>Nocardiopsis</taxon>
    </lineage>
</organism>
<dbReference type="PANTHER" id="PTHR46696:SF1">
    <property type="entry name" value="CYTOCHROME P450 YJIB-RELATED"/>
    <property type="match status" value="1"/>
</dbReference>
<dbReference type="CDD" id="cd20623">
    <property type="entry name" value="CYP_unk"/>
    <property type="match status" value="1"/>
</dbReference>
<comment type="similarity">
    <text evidence="1">Belongs to the cytochrome P450 family.</text>
</comment>
<dbReference type="PANTHER" id="PTHR46696">
    <property type="entry name" value="P450, PUTATIVE (EUROFUNG)-RELATED"/>
    <property type="match status" value="1"/>
</dbReference>
<dbReference type="InterPro" id="IPR036396">
    <property type="entry name" value="Cyt_P450_sf"/>
</dbReference>
<dbReference type="GO" id="GO:0004497">
    <property type="term" value="F:monooxygenase activity"/>
    <property type="evidence" value="ECO:0007669"/>
    <property type="project" value="InterPro"/>
</dbReference>
<protein>
    <submittedName>
        <fullName evidence="2">Cytochrome P450</fullName>
    </submittedName>
</protein>
<dbReference type="RefSeq" id="WP_061081371.1">
    <property type="nucleotide sequence ID" value="NZ_JAAXPG010000027.1"/>
</dbReference>
<dbReference type="SUPFAM" id="SSF48264">
    <property type="entry name" value="Cytochrome P450"/>
    <property type="match status" value="1"/>
</dbReference>
<evidence type="ECO:0000256" key="1">
    <source>
        <dbReference type="ARBA" id="ARBA00010617"/>
    </source>
</evidence>
<dbReference type="GO" id="GO:0005506">
    <property type="term" value="F:iron ion binding"/>
    <property type="evidence" value="ECO:0007669"/>
    <property type="project" value="InterPro"/>
</dbReference>
<gene>
    <name evidence="2" type="ORF">HGB44_24480</name>
</gene>
<dbReference type="GO" id="GO:0016705">
    <property type="term" value="F:oxidoreductase activity, acting on paired donors, with incorporation or reduction of molecular oxygen"/>
    <property type="evidence" value="ECO:0007669"/>
    <property type="project" value="InterPro"/>
</dbReference>